<dbReference type="PANTHER" id="PTHR43133">
    <property type="entry name" value="RNA POLYMERASE ECF-TYPE SIGMA FACTO"/>
    <property type="match status" value="1"/>
</dbReference>
<keyword evidence="4" id="KW-0238">DNA-binding</keyword>
<sequence>MHQAQEELLVLAAQSGNTKAFTYLCRHYQKAVTRFAYKLSSDPQIVHDAVQNAWLKIANNLHKLNDPRAFKSWLFKAVRWSVYDLMRAAKRDKETIANDIDVLDIVASTKSESLDLGSLIEQLPDIDKQVIHLFYLEEMQLTQIAEVLEVPLGTVKSRLYRARKALQKSVEDKQDEY</sequence>
<dbReference type="SUPFAM" id="SSF88946">
    <property type="entry name" value="Sigma2 domain of RNA polymerase sigma factors"/>
    <property type="match status" value="1"/>
</dbReference>
<evidence type="ECO:0000256" key="5">
    <source>
        <dbReference type="ARBA" id="ARBA00023163"/>
    </source>
</evidence>
<evidence type="ECO:0000259" key="6">
    <source>
        <dbReference type="Pfam" id="PF04542"/>
    </source>
</evidence>
<dbReference type="InterPro" id="IPR014284">
    <property type="entry name" value="RNA_pol_sigma-70_dom"/>
</dbReference>
<evidence type="ECO:0000256" key="2">
    <source>
        <dbReference type="ARBA" id="ARBA00023015"/>
    </source>
</evidence>
<comment type="caution">
    <text evidence="8">The sequence shown here is derived from an EMBL/GenBank/DDBJ whole genome shotgun (WGS) entry which is preliminary data.</text>
</comment>
<keyword evidence="5" id="KW-0804">Transcription</keyword>
<comment type="similarity">
    <text evidence="1">Belongs to the sigma-70 factor family. ECF subfamily.</text>
</comment>
<dbReference type="Gene3D" id="1.10.10.10">
    <property type="entry name" value="Winged helix-like DNA-binding domain superfamily/Winged helix DNA-binding domain"/>
    <property type="match status" value="1"/>
</dbReference>
<evidence type="ECO:0000256" key="3">
    <source>
        <dbReference type="ARBA" id="ARBA00023082"/>
    </source>
</evidence>
<organism evidence="8 9">
    <name type="scientific">Pseudoalteromonas spongiae</name>
    <dbReference type="NCBI Taxonomy" id="298657"/>
    <lineage>
        <taxon>Bacteria</taxon>
        <taxon>Pseudomonadati</taxon>
        <taxon>Pseudomonadota</taxon>
        <taxon>Gammaproteobacteria</taxon>
        <taxon>Alteromonadales</taxon>
        <taxon>Pseudoalteromonadaceae</taxon>
        <taxon>Pseudoalteromonas</taxon>
    </lineage>
</organism>
<evidence type="ECO:0000256" key="4">
    <source>
        <dbReference type="ARBA" id="ARBA00023125"/>
    </source>
</evidence>
<dbReference type="Pfam" id="PF08281">
    <property type="entry name" value="Sigma70_r4_2"/>
    <property type="match status" value="1"/>
</dbReference>
<reference evidence="8 9" key="1">
    <citation type="submission" date="2023-12" db="EMBL/GenBank/DDBJ databases">
        <title>Friends and Foes: Symbiotic and Algicidal bacterial influence on Karenia brevis blooms.</title>
        <authorList>
            <person name="Fei C."/>
            <person name="Mohamed A.R."/>
            <person name="Booker A."/>
            <person name="Arshad M."/>
            <person name="Klass S."/>
            <person name="Ahn S."/>
            <person name="Gilbert P.M."/>
            <person name="Heil C.A."/>
            <person name="Martinez J.M."/>
            <person name="Amin S.A."/>
        </authorList>
    </citation>
    <scope>NUCLEOTIDE SEQUENCE [LARGE SCALE GENOMIC DNA]</scope>
    <source>
        <strain evidence="8 9">CE15</strain>
    </source>
</reference>
<feature type="domain" description="RNA polymerase sigma-70 region 2" evidence="6">
    <location>
        <begin position="25"/>
        <end position="91"/>
    </location>
</feature>
<evidence type="ECO:0000256" key="1">
    <source>
        <dbReference type="ARBA" id="ARBA00010641"/>
    </source>
</evidence>
<keyword evidence="2" id="KW-0805">Transcription regulation</keyword>
<name>A0ABU8EMX6_9GAMM</name>
<dbReference type="NCBIfam" id="TIGR02937">
    <property type="entry name" value="sigma70-ECF"/>
    <property type="match status" value="1"/>
</dbReference>
<dbReference type="InterPro" id="IPR039425">
    <property type="entry name" value="RNA_pol_sigma-70-like"/>
</dbReference>
<protein>
    <submittedName>
        <fullName evidence="8">Sigma-70 family RNA polymerase sigma factor</fullName>
    </submittedName>
</protein>
<dbReference type="InterPro" id="IPR013249">
    <property type="entry name" value="RNA_pol_sigma70_r4_t2"/>
</dbReference>
<proteinExistence type="inferred from homology"/>
<evidence type="ECO:0000259" key="7">
    <source>
        <dbReference type="Pfam" id="PF08281"/>
    </source>
</evidence>
<dbReference type="CDD" id="cd06171">
    <property type="entry name" value="Sigma70_r4"/>
    <property type="match status" value="1"/>
</dbReference>
<dbReference type="RefSeq" id="WP_336434320.1">
    <property type="nucleotide sequence ID" value="NZ_JBAWKS010000001.1"/>
</dbReference>
<dbReference type="InterPro" id="IPR007627">
    <property type="entry name" value="RNA_pol_sigma70_r2"/>
</dbReference>
<accession>A0ABU8EMX6</accession>
<dbReference type="Gene3D" id="1.10.1740.10">
    <property type="match status" value="1"/>
</dbReference>
<keyword evidence="9" id="KW-1185">Reference proteome</keyword>
<dbReference type="Pfam" id="PF04542">
    <property type="entry name" value="Sigma70_r2"/>
    <property type="match status" value="1"/>
</dbReference>
<dbReference type="SUPFAM" id="SSF88659">
    <property type="entry name" value="Sigma3 and sigma4 domains of RNA polymerase sigma factors"/>
    <property type="match status" value="1"/>
</dbReference>
<dbReference type="InterPro" id="IPR013324">
    <property type="entry name" value="RNA_pol_sigma_r3/r4-like"/>
</dbReference>
<dbReference type="InterPro" id="IPR036388">
    <property type="entry name" value="WH-like_DNA-bd_sf"/>
</dbReference>
<feature type="domain" description="RNA polymerase sigma factor 70 region 4 type 2" evidence="7">
    <location>
        <begin position="115"/>
        <end position="166"/>
    </location>
</feature>
<keyword evidence="3" id="KW-0731">Sigma factor</keyword>
<dbReference type="PANTHER" id="PTHR43133:SF8">
    <property type="entry name" value="RNA POLYMERASE SIGMA FACTOR HI_1459-RELATED"/>
    <property type="match status" value="1"/>
</dbReference>
<evidence type="ECO:0000313" key="9">
    <source>
        <dbReference type="Proteomes" id="UP001382455"/>
    </source>
</evidence>
<dbReference type="InterPro" id="IPR013325">
    <property type="entry name" value="RNA_pol_sigma_r2"/>
</dbReference>
<gene>
    <name evidence="8" type="ORF">WAE96_01225</name>
</gene>
<evidence type="ECO:0000313" key="8">
    <source>
        <dbReference type="EMBL" id="MEI4548326.1"/>
    </source>
</evidence>
<dbReference type="EMBL" id="JBAWKS010000001">
    <property type="protein sequence ID" value="MEI4548326.1"/>
    <property type="molecule type" value="Genomic_DNA"/>
</dbReference>
<dbReference type="Proteomes" id="UP001382455">
    <property type="component" value="Unassembled WGS sequence"/>
</dbReference>